<protein>
    <submittedName>
        <fullName evidence="1">Uncharacterized protein</fullName>
    </submittedName>
</protein>
<name>A0A317E5Y4_9PROT</name>
<dbReference type="OrthoDB" id="9967428at2"/>
<sequence>MITRRMLSIAVATVLAGSLVFLAPAVFALVFVMIAAYVVDTTDPPPPDGGYAPFRAWLISVDRVEPLSKWIENGRDGLLVIRSVSEVAENALAYGPQIAAALRDPANDAGLREVALTVAQCLPLNDYLRLIEDLQADGLHDIAKEAIIPPLSRRRLDEAFEDPRVRALVEPMRGDYGPQDDIANPAIRLLSGEAARFLAVMTPWTPCPEQYPDSVIEPVGPPQN</sequence>
<dbReference type="Proteomes" id="UP000245461">
    <property type="component" value="Unassembled WGS sequence"/>
</dbReference>
<organism evidence="1 2">
    <name type="scientific">Zavarzinia aquatilis</name>
    <dbReference type="NCBI Taxonomy" id="2211142"/>
    <lineage>
        <taxon>Bacteria</taxon>
        <taxon>Pseudomonadati</taxon>
        <taxon>Pseudomonadota</taxon>
        <taxon>Alphaproteobacteria</taxon>
        <taxon>Rhodospirillales</taxon>
        <taxon>Zavarziniaceae</taxon>
        <taxon>Zavarzinia</taxon>
    </lineage>
</organism>
<accession>A0A317E5Y4</accession>
<dbReference type="AlphaFoldDB" id="A0A317E5Y4"/>
<dbReference type="EMBL" id="QGLE01000009">
    <property type="protein sequence ID" value="PWR20435.1"/>
    <property type="molecule type" value="Genomic_DNA"/>
</dbReference>
<gene>
    <name evidence="1" type="ORF">DKG74_15660</name>
</gene>
<comment type="caution">
    <text evidence="1">The sequence shown here is derived from an EMBL/GenBank/DDBJ whole genome shotgun (WGS) entry which is preliminary data.</text>
</comment>
<evidence type="ECO:0000313" key="1">
    <source>
        <dbReference type="EMBL" id="PWR20435.1"/>
    </source>
</evidence>
<keyword evidence="2" id="KW-1185">Reference proteome</keyword>
<evidence type="ECO:0000313" key="2">
    <source>
        <dbReference type="Proteomes" id="UP000245461"/>
    </source>
</evidence>
<dbReference type="RefSeq" id="WP_109907109.1">
    <property type="nucleotide sequence ID" value="NZ_QGLE01000009.1"/>
</dbReference>
<proteinExistence type="predicted"/>
<reference evidence="1 2" key="1">
    <citation type="submission" date="2018-05" db="EMBL/GenBank/DDBJ databases">
        <title>Zavarzinia sp. HR-AS.</title>
        <authorList>
            <person name="Lee Y."/>
            <person name="Jeon C.O."/>
        </authorList>
    </citation>
    <scope>NUCLEOTIDE SEQUENCE [LARGE SCALE GENOMIC DNA]</scope>
    <source>
        <strain evidence="1 2">HR-AS</strain>
    </source>
</reference>